<keyword evidence="3" id="KW-1185">Reference proteome</keyword>
<feature type="compositionally biased region" description="Basic and acidic residues" evidence="1">
    <location>
        <begin position="29"/>
        <end position="45"/>
    </location>
</feature>
<protein>
    <submittedName>
        <fullName evidence="2">11719_t:CDS:1</fullName>
    </submittedName>
</protein>
<sequence length="54" mass="6173">MIYTACINSELQSKFKEIPPHSSGDEMESTIKNENTDPDNKETHIPYDGNKVFQ</sequence>
<accession>A0A9N8VG11</accession>
<evidence type="ECO:0000313" key="3">
    <source>
        <dbReference type="Proteomes" id="UP000789375"/>
    </source>
</evidence>
<comment type="caution">
    <text evidence="2">The sequence shown here is derived from an EMBL/GenBank/DDBJ whole genome shotgun (WGS) entry which is preliminary data.</text>
</comment>
<proteinExistence type="predicted"/>
<organism evidence="2 3">
    <name type="scientific">Funneliformis mosseae</name>
    <name type="common">Endomycorrhizal fungus</name>
    <name type="synonym">Glomus mosseae</name>
    <dbReference type="NCBI Taxonomy" id="27381"/>
    <lineage>
        <taxon>Eukaryota</taxon>
        <taxon>Fungi</taxon>
        <taxon>Fungi incertae sedis</taxon>
        <taxon>Mucoromycota</taxon>
        <taxon>Glomeromycotina</taxon>
        <taxon>Glomeromycetes</taxon>
        <taxon>Glomerales</taxon>
        <taxon>Glomeraceae</taxon>
        <taxon>Funneliformis</taxon>
    </lineage>
</organism>
<dbReference type="Proteomes" id="UP000789375">
    <property type="component" value="Unassembled WGS sequence"/>
</dbReference>
<evidence type="ECO:0000256" key="1">
    <source>
        <dbReference type="SAM" id="MobiDB-lite"/>
    </source>
</evidence>
<feature type="region of interest" description="Disordered" evidence="1">
    <location>
        <begin position="14"/>
        <end position="54"/>
    </location>
</feature>
<reference evidence="2" key="1">
    <citation type="submission" date="2021-06" db="EMBL/GenBank/DDBJ databases">
        <authorList>
            <person name="Kallberg Y."/>
            <person name="Tangrot J."/>
            <person name="Rosling A."/>
        </authorList>
    </citation>
    <scope>NUCLEOTIDE SEQUENCE</scope>
    <source>
        <strain evidence="2">87-6 pot B 2015</strain>
    </source>
</reference>
<name>A0A9N8VG11_FUNMO</name>
<gene>
    <name evidence="2" type="ORF">FMOSSE_LOCUS1682</name>
</gene>
<dbReference type="AlphaFoldDB" id="A0A9N8VG11"/>
<dbReference type="EMBL" id="CAJVPP010000195">
    <property type="protein sequence ID" value="CAG8454022.1"/>
    <property type="molecule type" value="Genomic_DNA"/>
</dbReference>
<evidence type="ECO:0000313" key="2">
    <source>
        <dbReference type="EMBL" id="CAG8454022.1"/>
    </source>
</evidence>